<evidence type="ECO:0000256" key="1">
    <source>
        <dbReference type="ARBA" id="ARBA00000287"/>
    </source>
</evidence>
<dbReference type="RefSeq" id="WP_173284370.1">
    <property type="nucleotide sequence ID" value="NZ_CP054020.1"/>
</dbReference>
<dbReference type="GO" id="GO:0003882">
    <property type="term" value="F:CDP-diacylglycerol-serine O-phosphatidyltransferase activity"/>
    <property type="evidence" value="ECO:0007669"/>
    <property type="project" value="UniProtKB-EC"/>
</dbReference>
<keyword evidence="11 17" id="KW-0472">Membrane</keyword>
<keyword evidence="19" id="KW-1185">Reference proteome</keyword>
<name>A0A7D4NQD9_9GAMM</name>
<evidence type="ECO:0000256" key="16">
    <source>
        <dbReference type="SAM" id="MobiDB-lite"/>
    </source>
</evidence>
<evidence type="ECO:0000256" key="9">
    <source>
        <dbReference type="ARBA" id="ARBA00022989"/>
    </source>
</evidence>
<comment type="subcellular location">
    <subcellularLocation>
        <location evidence="2">Endomembrane system</location>
        <topology evidence="2">Multi-pass membrane protein</topology>
    </subcellularLocation>
</comment>
<reference evidence="18 19" key="1">
    <citation type="submission" date="2020-05" db="EMBL/GenBank/DDBJ databases">
        <title>Thiomicrorhabdus sediminis sp.nov. and Thiomicrorhabdus xiamenensis sp.nov., novel sulfur-oxidizing bacteria isolated from coastal sediment.</title>
        <authorList>
            <person name="Liu X."/>
        </authorList>
    </citation>
    <scope>NUCLEOTIDE SEQUENCE [LARGE SCALE GENOMIC DNA]</scope>
    <source>
        <strain evidence="18 19">G2</strain>
    </source>
</reference>
<dbReference type="GO" id="GO:0008654">
    <property type="term" value="P:phospholipid biosynthetic process"/>
    <property type="evidence" value="ECO:0007669"/>
    <property type="project" value="UniProtKB-KW"/>
</dbReference>
<keyword evidence="9 17" id="KW-1133">Transmembrane helix</keyword>
<keyword evidence="6" id="KW-0444">Lipid biosynthesis</keyword>
<keyword evidence="12" id="KW-0594">Phospholipid biosynthesis</keyword>
<dbReference type="GO" id="GO:0012505">
    <property type="term" value="C:endomembrane system"/>
    <property type="evidence" value="ECO:0007669"/>
    <property type="project" value="UniProtKB-SubCell"/>
</dbReference>
<comment type="catalytic activity">
    <reaction evidence="1">
        <text>a CDP-1,2-diacyl-sn-glycerol + L-serine = a 1,2-diacyl-sn-glycero-3-phospho-L-serine + CMP + H(+)</text>
        <dbReference type="Rhea" id="RHEA:16913"/>
        <dbReference type="ChEBI" id="CHEBI:15378"/>
        <dbReference type="ChEBI" id="CHEBI:33384"/>
        <dbReference type="ChEBI" id="CHEBI:57262"/>
        <dbReference type="ChEBI" id="CHEBI:58332"/>
        <dbReference type="ChEBI" id="CHEBI:60377"/>
        <dbReference type="EC" id="2.7.8.8"/>
    </reaction>
</comment>
<feature type="transmembrane region" description="Helical" evidence="17">
    <location>
        <begin position="214"/>
        <end position="235"/>
    </location>
</feature>
<dbReference type="Proteomes" id="UP000504724">
    <property type="component" value="Chromosome"/>
</dbReference>
<evidence type="ECO:0000256" key="4">
    <source>
        <dbReference type="ARBA" id="ARBA00013174"/>
    </source>
</evidence>
<feature type="compositionally biased region" description="Basic and acidic residues" evidence="16">
    <location>
        <begin position="240"/>
        <end position="250"/>
    </location>
</feature>
<feature type="region of interest" description="Disordered" evidence="16">
    <location>
        <begin position="240"/>
        <end position="272"/>
    </location>
</feature>
<comment type="similarity">
    <text evidence="3 15">Belongs to the CDP-alcohol phosphatidyltransferase class-I family.</text>
</comment>
<evidence type="ECO:0000256" key="5">
    <source>
        <dbReference type="ARBA" id="ARBA00017171"/>
    </source>
</evidence>
<organism evidence="18 19">
    <name type="scientific">Thiomicrorhabdus xiamenensis</name>
    <dbReference type="NCBI Taxonomy" id="2739063"/>
    <lineage>
        <taxon>Bacteria</taxon>
        <taxon>Pseudomonadati</taxon>
        <taxon>Pseudomonadota</taxon>
        <taxon>Gammaproteobacteria</taxon>
        <taxon>Thiotrichales</taxon>
        <taxon>Piscirickettsiaceae</taxon>
        <taxon>Thiomicrorhabdus</taxon>
    </lineage>
</organism>
<dbReference type="NCBIfam" id="TIGR00473">
    <property type="entry name" value="pssA"/>
    <property type="match status" value="1"/>
</dbReference>
<keyword evidence="10" id="KW-0443">Lipid metabolism</keyword>
<sequence>MKKPFERGIYLLPNLMTTAALFAGFYAVIAGMQGNFEQGAIAIFIAMVFDGLDGRIARMTNSSSAFGAEYDSLSDMVSFGLAPALLMYQWALTDFGKLGWLAAFIYTAGAALRLARFNTQVGVADKRYFQGLPSPAAAAVLAGLVWMVENDHMHDTYIPLLALFLTVFTGLMMVSNFRFHSFKEVNLKGKVSFLTLLVGVLILVVVSLKPAMILFSVLFLYAFSGPVLTLATLRVRREERRQQRESEELSKVFAESEEVADDAKPSSSKESN</sequence>
<feature type="transmembrane region" description="Helical" evidence="17">
    <location>
        <begin position="9"/>
        <end position="29"/>
    </location>
</feature>
<dbReference type="InterPro" id="IPR000462">
    <property type="entry name" value="CDP-OH_P_trans"/>
</dbReference>
<keyword evidence="13" id="KW-1208">Phospholipid metabolism</keyword>
<evidence type="ECO:0000256" key="12">
    <source>
        <dbReference type="ARBA" id="ARBA00023209"/>
    </source>
</evidence>
<dbReference type="GO" id="GO:0016020">
    <property type="term" value="C:membrane"/>
    <property type="evidence" value="ECO:0007669"/>
    <property type="project" value="InterPro"/>
</dbReference>
<protein>
    <recommendedName>
        <fullName evidence="5">CDP-diacylglycerol--serine O-phosphatidyltransferase</fullName>
        <ecNumber evidence="4">2.7.8.8</ecNumber>
    </recommendedName>
    <alternativeName>
        <fullName evidence="14">Phosphatidylserine synthase</fullName>
    </alternativeName>
</protein>
<dbReference type="InterPro" id="IPR043130">
    <property type="entry name" value="CDP-OH_PTrfase_TM_dom"/>
</dbReference>
<evidence type="ECO:0000256" key="17">
    <source>
        <dbReference type="SAM" id="Phobius"/>
    </source>
</evidence>
<evidence type="ECO:0000256" key="10">
    <source>
        <dbReference type="ARBA" id="ARBA00023098"/>
    </source>
</evidence>
<evidence type="ECO:0000256" key="14">
    <source>
        <dbReference type="ARBA" id="ARBA00032361"/>
    </source>
</evidence>
<feature type="transmembrane region" description="Helical" evidence="17">
    <location>
        <begin position="128"/>
        <end position="148"/>
    </location>
</feature>
<evidence type="ECO:0000256" key="7">
    <source>
        <dbReference type="ARBA" id="ARBA00022679"/>
    </source>
</evidence>
<evidence type="ECO:0000256" key="8">
    <source>
        <dbReference type="ARBA" id="ARBA00022692"/>
    </source>
</evidence>
<dbReference type="PANTHER" id="PTHR14269">
    <property type="entry name" value="CDP-DIACYLGLYCEROL--GLYCEROL-3-PHOSPHATE 3-PHOSPHATIDYLTRANSFERASE-RELATED"/>
    <property type="match status" value="1"/>
</dbReference>
<dbReference type="EMBL" id="CP054020">
    <property type="protein sequence ID" value="QKI88757.1"/>
    <property type="molecule type" value="Genomic_DNA"/>
</dbReference>
<evidence type="ECO:0000256" key="13">
    <source>
        <dbReference type="ARBA" id="ARBA00023264"/>
    </source>
</evidence>
<evidence type="ECO:0000256" key="15">
    <source>
        <dbReference type="RuleBase" id="RU003750"/>
    </source>
</evidence>
<gene>
    <name evidence="18" type="primary">pssA</name>
    <name evidence="18" type="ORF">HQN79_03835</name>
</gene>
<dbReference type="PROSITE" id="PS00379">
    <property type="entry name" value="CDP_ALCOHOL_P_TRANSF"/>
    <property type="match status" value="1"/>
</dbReference>
<accession>A0A7D4NQD9</accession>
<dbReference type="InterPro" id="IPR048254">
    <property type="entry name" value="CDP_ALCOHOL_P_TRANSF_CS"/>
</dbReference>
<dbReference type="InterPro" id="IPR050324">
    <property type="entry name" value="CDP-alcohol_PTase-I"/>
</dbReference>
<evidence type="ECO:0000256" key="11">
    <source>
        <dbReference type="ARBA" id="ARBA00023136"/>
    </source>
</evidence>
<evidence type="ECO:0000313" key="18">
    <source>
        <dbReference type="EMBL" id="QKI88757.1"/>
    </source>
</evidence>
<evidence type="ECO:0000256" key="6">
    <source>
        <dbReference type="ARBA" id="ARBA00022516"/>
    </source>
</evidence>
<feature type="transmembrane region" description="Helical" evidence="17">
    <location>
        <begin position="160"/>
        <end position="179"/>
    </location>
</feature>
<evidence type="ECO:0000256" key="3">
    <source>
        <dbReference type="ARBA" id="ARBA00010441"/>
    </source>
</evidence>
<dbReference type="PANTHER" id="PTHR14269:SF61">
    <property type="entry name" value="CDP-DIACYLGLYCEROL--SERINE O-PHOSPHATIDYLTRANSFERASE"/>
    <property type="match status" value="1"/>
</dbReference>
<dbReference type="InterPro" id="IPR004533">
    <property type="entry name" value="CDP-diaglyc--ser_O-PTrfase"/>
</dbReference>
<dbReference type="Gene3D" id="1.20.120.1760">
    <property type="match status" value="1"/>
</dbReference>
<dbReference type="EC" id="2.7.8.8" evidence="4"/>
<dbReference type="KEGG" id="txa:HQN79_03835"/>
<proteinExistence type="inferred from homology"/>
<feature type="transmembrane region" description="Helical" evidence="17">
    <location>
        <begin position="191"/>
        <end position="208"/>
    </location>
</feature>
<keyword evidence="8 17" id="KW-0812">Transmembrane</keyword>
<keyword evidence="7 15" id="KW-0808">Transferase</keyword>
<dbReference type="AlphaFoldDB" id="A0A7D4NQD9"/>
<evidence type="ECO:0000313" key="19">
    <source>
        <dbReference type="Proteomes" id="UP000504724"/>
    </source>
</evidence>
<dbReference type="Pfam" id="PF01066">
    <property type="entry name" value="CDP-OH_P_transf"/>
    <property type="match status" value="1"/>
</dbReference>
<feature type="transmembrane region" description="Helical" evidence="17">
    <location>
        <begin position="98"/>
        <end position="116"/>
    </location>
</feature>
<evidence type="ECO:0000256" key="2">
    <source>
        <dbReference type="ARBA" id="ARBA00004127"/>
    </source>
</evidence>